<reference evidence="1" key="1">
    <citation type="submission" date="2020-10" db="EMBL/GenBank/DDBJ databases">
        <authorList>
            <person name="Gilroy R."/>
        </authorList>
    </citation>
    <scope>NUCLEOTIDE SEQUENCE</scope>
    <source>
        <strain evidence="1">ChiHcec3-6078</strain>
    </source>
</reference>
<gene>
    <name evidence="1" type="ORF">IAC50_07765</name>
</gene>
<protein>
    <submittedName>
        <fullName evidence="1">Uncharacterized protein</fullName>
    </submittedName>
</protein>
<sequence length="95" mass="11078">MKLPIKTRILEMAIEKDGPFTSRELSEVLKKEYNNEKTTTVENIDKQIQAYCRVGFINDDEVRLGQDNEPEVLYRITETGKNSLKYIPGHGNKWF</sequence>
<dbReference type="AlphaFoldDB" id="A0A9D1I3R8"/>
<comment type="caution">
    <text evidence="1">The sequence shown here is derived from an EMBL/GenBank/DDBJ whole genome shotgun (WGS) entry which is preliminary data.</text>
</comment>
<dbReference type="EMBL" id="DVMP01000143">
    <property type="protein sequence ID" value="HIU26370.1"/>
    <property type="molecule type" value="Genomic_DNA"/>
</dbReference>
<proteinExistence type="predicted"/>
<organism evidence="1 2">
    <name type="scientific">Candidatus Allocopromorpha excrementigallinarum</name>
    <dbReference type="NCBI Taxonomy" id="2840742"/>
    <lineage>
        <taxon>Bacteria</taxon>
        <taxon>Bacillati</taxon>
        <taxon>Bacillota</taxon>
        <taxon>Clostridia</taxon>
        <taxon>Eubacteriales</taxon>
        <taxon>Eubacteriaceae</taxon>
        <taxon>Eubacteriaceae incertae sedis</taxon>
        <taxon>Candidatus Allocopromorpha</taxon>
    </lineage>
</organism>
<reference evidence="1" key="2">
    <citation type="journal article" date="2021" name="PeerJ">
        <title>Extensive microbial diversity within the chicken gut microbiome revealed by metagenomics and culture.</title>
        <authorList>
            <person name="Gilroy R."/>
            <person name="Ravi A."/>
            <person name="Getino M."/>
            <person name="Pursley I."/>
            <person name="Horton D.L."/>
            <person name="Alikhan N.F."/>
            <person name="Baker D."/>
            <person name="Gharbi K."/>
            <person name="Hall N."/>
            <person name="Watson M."/>
            <person name="Adriaenssens E.M."/>
            <person name="Foster-Nyarko E."/>
            <person name="Jarju S."/>
            <person name="Secka A."/>
            <person name="Antonio M."/>
            <person name="Oren A."/>
            <person name="Chaudhuri R.R."/>
            <person name="La Ragione R."/>
            <person name="Hildebrand F."/>
            <person name="Pallen M.J."/>
        </authorList>
    </citation>
    <scope>NUCLEOTIDE SEQUENCE</scope>
    <source>
        <strain evidence="1">ChiHcec3-6078</strain>
    </source>
</reference>
<accession>A0A9D1I3R8</accession>
<name>A0A9D1I3R8_9FIRM</name>
<evidence type="ECO:0000313" key="1">
    <source>
        <dbReference type="EMBL" id="HIU26370.1"/>
    </source>
</evidence>
<evidence type="ECO:0000313" key="2">
    <source>
        <dbReference type="Proteomes" id="UP000824090"/>
    </source>
</evidence>
<dbReference type="Proteomes" id="UP000824090">
    <property type="component" value="Unassembled WGS sequence"/>
</dbReference>